<feature type="region of interest" description="Disordered" evidence="1">
    <location>
        <begin position="1"/>
        <end position="23"/>
    </location>
</feature>
<protein>
    <submittedName>
        <fullName evidence="2">Uncharacterized protein</fullName>
    </submittedName>
</protein>
<evidence type="ECO:0000256" key="1">
    <source>
        <dbReference type="SAM" id="MobiDB-lite"/>
    </source>
</evidence>
<comment type="caution">
    <text evidence="2">The sequence shown here is derived from an EMBL/GenBank/DDBJ whole genome shotgun (WGS) entry which is preliminary data.</text>
</comment>
<proteinExistence type="predicted"/>
<accession>A0A8H5Z8N5</accession>
<evidence type="ECO:0000313" key="2">
    <source>
        <dbReference type="EMBL" id="KAF5845678.1"/>
    </source>
</evidence>
<sequence>MRSHTKPLWPPQKGLRANPDRSSECIVSQRKSHSQYFISNTDLLVSTVHFNRYIDEPITVPLEDRPEEELTPDELRELVRRMRQVSSDSEKRKAISSRERQQTKVPSSMNRLTMVRPLQLDHAPKSVHELIKKSSRLISALLGVSTSIMIALLHRVLNTKIHA</sequence>
<gene>
    <name evidence="2" type="ORF">GGP41_009472</name>
</gene>
<reference evidence="2" key="1">
    <citation type="submission" date="2019-11" db="EMBL/GenBank/DDBJ databases">
        <title>Bipolaris sorokiniana Genome sequencing.</title>
        <authorList>
            <person name="Wang H."/>
        </authorList>
    </citation>
    <scope>NUCLEOTIDE SEQUENCE</scope>
</reference>
<feature type="compositionally biased region" description="Basic and acidic residues" evidence="1">
    <location>
        <begin position="88"/>
        <end position="102"/>
    </location>
</feature>
<dbReference type="Proteomes" id="UP000624244">
    <property type="component" value="Unassembled WGS sequence"/>
</dbReference>
<name>A0A8H5Z8N5_COCSA</name>
<dbReference type="AlphaFoldDB" id="A0A8H5Z8N5"/>
<dbReference type="EMBL" id="WNKQ01000018">
    <property type="protein sequence ID" value="KAF5845678.1"/>
    <property type="molecule type" value="Genomic_DNA"/>
</dbReference>
<evidence type="ECO:0000313" key="3">
    <source>
        <dbReference type="Proteomes" id="UP000624244"/>
    </source>
</evidence>
<feature type="region of interest" description="Disordered" evidence="1">
    <location>
        <begin position="82"/>
        <end position="107"/>
    </location>
</feature>
<organism evidence="2 3">
    <name type="scientific">Cochliobolus sativus</name>
    <name type="common">Common root rot and spot blotch fungus</name>
    <name type="synonym">Bipolaris sorokiniana</name>
    <dbReference type="NCBI Taxonomy" id="45130"/>
    <lineage>
        <taxon>Eukaryota</taxon>
        <taxon>Fungi</taxon>
        <taxon>Dikarya</taxon>
        <taxon>Ascomycota</taxon>
        <taxon>Pezizomycotina</taxon>
        <taxon>Dothideomycetes</taxon>
        <taxon>Pleosporomycetidae</taxon>
        <taxon>Pleosporales</taxon>
        <taxon>Pleosporineae</taxon>
        <taxon>Pleosporaceae</taxon>
        <taxon>Bipolaris</taxon>
    </lineage>
</organism>